<reference evidence="3" key="1">
    <citation type="submission" date="2017-02" db="UniProtKB">
        <authorList>
            <consortium name="WormBaseParasite"/>
        </authorList>
    </citation>
    <scope>IDENTIFICATION</scope>
</reference>
<proteinExistence type="predicted"/>
<evidence type="ECO:0000313" key="1">
    <source>
        <dbReference type="EMBL" id="VDM25090.1"/>
    </source>
</evidence>
<protein>
    <submittedName>
        <fullName evidence="3">Ras family protein</fullName>
    </submittedName>
</protein>
<dbReference type="WBParaSite" id="TTAC_0000453001-mRNA-1">
    <property type="protein sequence ID" value="TTAC_0000453001-mRNA-1"/>
    <property type="gene ID" value="TTAC_0000453001"/>
</dbReference>
<dbReference type="Proteomes" id="UP000274429">
    <property type="component" value="Unassembled WGS sequence"/>
</dbReference>
<keyword evidence="2" id="KW-1185">Reference proteome</keyword>
<reference evidence="1 2" key="2">
    <citation type="submission" date="2018-11" db="EMBL/GenBank/DDBJ databases">
        <authorList>
            <consortium name="Pathogen Informatics"/>
        </authorList>
    </citation>
    <scope>NUCLEOTIDE SEQUENCE [LARGE SCALE GENOMIC DNA]</scope>
</reference>
<dbReference type="EMBL" id="UYWX01004642">
    <property type="protein sequence ID" value="VDM25090.1"/>
    <property type="molecule type" value="Genomic_DNA"/>
</dbReference>
<evidence type="ECO:0000313" key="2">
    <source>
        <dbReference type="Proteomes" id="UP000274429"/>
    </source>
</evidence>
<organism evidence="3">
    <name type="scientific">Hydatigena taeniaeformis</name>
    <name type="common">Feline tapeworm</name>
    <name type="synonym">Taenia taeniaeformis</name>
    <dbReference type="NCBI Taxonomy" id="6205"/>
    <lineage>
        <taxon>Eukaryota</taxon>
        <taxon>Metazoa</taxon>
        <taxon>Spiralia</taxon>
        <taxon>Lophotrochozoa</taxon>
        <taxon>Platyhelminthes</taxon>
        <taxon>Cestoda</taxon>
        <taxon>Eucestoda</taxon>
        <taxon>Cyclophyllidea</taxon>
        <taxon>Taeniidae</taxon>
        <taxon>Hydatigera</taxon>
    </lineage>
</organism>
<evidence type="ECO:0000313" key="3">
    <source>
        <dbReference type="WBParaSite" id="TTAC_0000453001-mRNA-1"/>
    </source>
</evidence>
<gene>
    <name evidence="1" type="ORF">TTAC_LOCUS4513</name>
</gene>
<accession>A0A0R3WUU0</accession>
<sequence>MLVGNKIDLIVRSPYFESNRKVLTPDGGFTLDSSDRGTSSPGGICEMDKPIKILLIGDSAVGKTRFVVLNVPDNQVL</sequence>
<name>A0A0R3WUU0_HYDTA</name>
<dbReference type="AlphaFoldDB" id="A0A0R3WUU0"/>